<dbReference type="Proteomes" id="UP000426246">
    <property type="component" value="Chromosome"/>
</dbReference>
<dbReference type="Gene3D" id="3.30.457.10">
    <property type="entry name" value="Copper amine oxidase-like, N-terminal domain"/>
    <property type="match status" value="1"/>
</dbReference>
<reference evidence="4" key="1">
    <citation type="submission" date="2018-11" db="EMBL/GenBank/DDBJ databases">
        <title>Complete genome sequence of Paenibacillus sp. ML311-T8.</title>
        <authorList>
            <person name="Nam Y.-D."/>
            <person name="Kang J."/>
            <person name="Chung W.-H."/>
            <person name="Park Y.S."/>
        </authorList>
    </citation>
    <scope>NUCLEOTIDE SEQUENCE [LARGE SCALE GENOMIC DNA]</scope>
    <source>
        <strain evidence="4">ML311-T8</strain>
    </source>
</reference>
<dbReference type="AlphaFoldDB" id="A0A6B8RT63"/>
<evidence type="ECO:0000256" key="1">
    <source>
        <dbReference type="SAM" id="SignalP"/>
    </source>
</evidence>
<dbReference type="Pfam" id="PF07833">
    <property type="entry name" value="Cu_amine_oxidN1"/>
    <property type="match status" value="1"/>
</dbReference>
<keyword evidence="4" id="KW-1185">Reference proteome</keyword>
<feature type="signal peptide" evidence="1">
    <location>
        <begin position="1"/>
        <end position="27"/>
    </location>
</feature>
<dbReference type="OrthoDB" id="38457at2"/>
<accession>A0A6B8RT63</accession>
<sequence>MGKSRRRLLVLIVSLIMLFTFVVPAMAADENYRTVGVTVDGVKLDATAYIVDGRTVVPLRAIFEKLNAALLWDSKDRSITATRNGVTIWLAIDNTKAQIGDKATVLDVPPLLIDSKTYVPLRFVSEALGAEVTFDNVKFIASVKSSKSCSLQGGQTHSGYITPGGETWGVCGSPHFVKGAFEVSGADSPVLTIEAGATIRFEAGAHIYVGSESNGGLVIKGTLDLPVLLTADSTSPFAGIWGGISFLSHTIRGEAIIEGTKIEYGTSPITVGYTDDAVEVTVKDTTITNSSNSGIILLGNSRLSADSGNLTISGTKVDSDGMGGYPIVTSGRGSGSIPAGTYSGNVFDYINVFNPGSVGQDIITNTTWHNVGVPYRVSLDVYIDSPAYPILSLEPGVQVYFGRNVSLSVNQGGIKAEGTTDLPITFSSRDSFAGSWNGIRLSVNAKPAYSIFTNSLIEYATFGIAFESDLGPVITNSTFQHNKAMGIYLPFIEGGSNYVTTGGNVFNDNPINQNTD</sequence>
<evidence type="ECO:0000259" key="2">
    <source>
        <dbReference type="Pfam" id="PF07833"/>
    </source>
</evidence>
<evidence type="ECO:0000313" key="3">
    <source>
        <dbReference type="EMBL" id="QGQ98942.1"/>
    </source>
</evidence>
<protein>
    <submittedName>
        <fullName evidence="3">Copper amine oxidase N-terminal domain-containing protein</fullName>
    </submittedName>
</protein>
<dbReference type="InterPro" id="IPR012854">
    <property type="entry name" value="Cu_amine_oxidase-like_N"/>
</dbReference>
<dbReference type="InterPro" id="IPR036582">
    <property type="entry name" value="Mao_N_sf"/>
</dbReference>
<gene>
    <name evidence="3" type="ORF">EHS13_30725</name>
</gene>
<dbReference type="KEGG" id="ppsc:EHS13_30725"/>
<dbReference type="RefSeq" id="WP_155704048.1">
    <property type="nucleotide sequence ID" value="NZ_CP034235.1"/>
</dbReference>
<organism evidence="3 4">
    <name type="scientific">Paenibacillus psychroresistens</name>
    <dbReference type="NCBI Taxonomy" id="1778678"/>
    <lineage>
        <taxon>Bacteria</taxon>
        <taxon>Bacillati</taxon>
        <taxon>Bacillota</taxon>
        <taxon>Bacilli</taxon>
        <taxon>Bacillales</taxon>
        <taxon>Paenibacillaceae</taxon>
        <taxon>Paenibacillus</taxon>
    </lineage>
</organism>
<name>A0A6B8RT63_9BACL</name>
<dbReference type="SUPFAM" id="SSF55383">
    <property type="entry name" value="Copper amine oxidase, domain N"/>
    <property type="match status" value="1"/>
</dbReference>
<proteinExistence type="predicted"/>
<feature type="chain" id="PRO_5025641455" evidence="1">
    <location>
        <begin position="28"/>
        <end position="516"/>
    </location>
</feature>
<evidence type="ECO:0000313" key="4">
    <source>
        <dbReference type="Proteomes" id="UP000426246"/>
    </source>
</evidence>
<feature type="domain" description="Copper amine oxidase-like N-terminal" evidence="2">
    <location>
        <begin position="40"/>
        <end position="136"/>
    </location>
</feature>
<keyword evidence="1" id="KW-0732">Signal</keyword>
<dbReference type="EMBL" id="CP034235">
    <property type="protein sequence ID" value="QGQ98942.1"/>
    <property type="molecule type" value="Genomic_DNA"/>
</dbReference>